<dbReference type="Proteomes" id="UP001177744">
    <property type="component" value="Unassembled WGS sequence"/>
</dbReference>
<evidence type="ECO:0008006" key="8">
    <source>
        <dbReference type="Google" id="ProtNLM"/>
    </source>
</evidence>
<evidence type="ECO:0000256" key="1">
    <source>
        <dbReference type="ARBA" id="ARBA00004123"/>
    </source>
</evidence>
<dbReference type="InterPro" id="IPR037363">
    <property type="entry name" value="Sec13/Seh1_fam"/>
</dbReference>
<keyword evidence="3" id="KW-0853">WD repeat</keyword>
<dbReference type="InterPro" id="IPR036322">
    <property type="entry name" value="WD40_repeat_dom_sf"/>
</dbReference>
<reference evidence="6" key="1">
    <citation type="submission" date="2023-06" db="EMBL/GenBank/DDBJ databases">
        <title>Reference genome for the Northern bat (Eptesicus nilssonii), a most northern bat species.</title>
        <authorList>
            <person name="Laine V.N."/>
            <person name="Pulliainen A.T."/>
            <person name="Lilley T.M."/>
        </authorList>
    </citation>
    <scope>NUCLEOTIDE SEQUENCE</scope>
    <source>
        <strain evidence="6">BLF_Eptnil</strain>
        <tissue evidence="6">Kidney</tissue>
    </source>
</reference>
<gene>
    <name evidence="6" type="ORF">QTO34_007938</name>
</gene>
<name>A0AA40LTB5_CNENI</name>
<dbReference type="Gene3D" id="2.130.10.10">
    <property type="entry name" value="YVTN repeat-like/Quinoprotein amine dehydrogenase"/>
    <property type="match status" value="2"/>
</dbReference>
<dbReference type="PANTHER" id="PTHR11024">
    <property type="entry name" value="NUCLEAR PORE COMPLEX PROTEIN SEC13 / SEH1 FAMILY MEMBER"/>
    <property type="match status" value="1"/>
</dbReference>
<organism evidence="6 7">
    <name type="scientific">Cnephaeus nilssonii</name>
    <name type="common">Northern bat</name>
    <name type="synonym">Eptesicus nilssonii</name>
    <dbReference type="NCBI Taxonomy" id="3371016"/>
    <lineage>
        <taxon>Eukaryota</taxon>
        <taxon>Metazoa</taxon>
        <taxon>Chordata</taxon>
        <taxon>Craniata</taxon>
        <taxon>Vertebrata</taxon>
        <taxon>Euteleostomi</taxon>
        <taxon>Mammalia</taxon>
        <taxon>Eutheria</taxon>
        <taxon>Laurasiatheria</taxon>
        <taxon>Chiroptera</taxon>
        <taxon>Yangochiroptera</taxon>
        <taxon>Vespertilionidae</taxon>
        <taxon>Cnephaeus</taxon>
    </lineage>
</organism>
<keyword evidence="5" id="KW-0539">Nucleus</keyword>
<accession>A0AA40LTB5</accession>
<proteinExistence type="predicted"/>
<dbReference type="AlphaFoldDB" id="A0AA40LTB5"/>
<protein>
    <recommendedName>
        <fullName evidence="8">Protein SEC13 homolog</fullName>
    </recommendedName>
</protein>
<comment type="subcellular location">
    <subcellularLocation>
        <location evidence="1">Nucleus</location>
    </subcellularLocation>
</comment>
<dbReference type="GO" id="GO:0032008">
    <property type="term" value="P:positive regulation of TOR signaling"/>
    <property type="evidence" value="ECO:0007669"/>
    <property type="project" value="TreeGrafter"/>
</dbReference>
<evidence type="ECO:0000256" key="3">
    <source>
        <dbReference type="ARBA" id="ARBA00022574"/>
    </source>
</evidence>
<dbReference type="GO" id="GO:0006606">
    <property type="term" value="P:protein import into nucleus"/>
    <property type="evidence" value="ECO:0007669"/>
    <property type="project" value="TreeGrafter"/>
</dbReference>
<keyword evidence="4" id="KW-0677">Repeat</keyword>
<evidence type="ECO:0000313" key="6">
    <source>
        <dbReference type="EMBL" id="KAK1345481.1"/>
    </source>
</evidence>
<dbReference type="GO" id="GO:0005198">
    <property type="term" value="F:structural molecule activity"/>
    <property type="evidence" value="ECO:0007669"/>
    <property type="project" value="InterPro"/>
</dbReference>
<dbReference type="GO" id="GO:0030127">
    <property type="term" value="C:COPII vesicle coat"/>
    <property type="evidence" value="ECO:0007669"/>
    <property type="project" value="TreeGrafter"/>
</dbReference>
<comment type="caution">
    <text evidence="6">The sequence shown here is derived from an EMBL/GenBank/DDBJ whole genome shotgun (WGS) entry which is preliminary data.</text>
</comment>
<dbReference type="InterPro" id="IPR015943">
    <property type="entry name" value="WD40/YVTN_repeat-like_dom_sf"/>
</dbReference>
<evidence type="ECO:0000256" key="4">
    <source>
        <dbReference type="ARBA" id="ARBA00022737"/>
    </source>
</evidence>
<dbReference type="PANTHER" id="PTHR11024:SF2">
    <property type="entry name" value="PROTEIN SEC13 HOMOLOG"/>
    <property type="match status" value="1"/>
</dbReference>
<evidence type="ECO:0000313" key="7">
    <source>
        <dbReference type="Proteomes" id="UP001177744"/>
    </source>
</evidence>
<dbReference type="EMBL" id="JAULJE010000002">
    <property type="protein sequence ID" value="KAK1345481.1"/>
    <property type="molecule type" value="Genomic_DNA"/>
</dbReference>
<keyword evidence="2" id="KW-0813">Transport</keyword>
<dbReference type="GO" id="GO:0032527">
    <property type="term" value="P:protein exit from endoplasmic reticulum"/>
    <property type="evidence" value="ECO:0007669"/>
    <property type="project" value="TreeGrafter"/>
</dbReference>
<evidence type="ECO:0000256" key="5">
    <source>
        <dbReference type="ARBA" id="ARBA00023242"/>
    </source>
</evidence>
<dbReference type="GO" id="GO:0090114">
    <property type="term" value="P:COPII-coated vesicle budding"/>
    <property type="evidence" value="ECO:0007669"/>
    <property type="project" value="TreeGrafter"/>
</dbReference>
<sequence>MVPVINTVDTSHEDMIHEAQMDYCGTRLATCSSDRVVVYSCGSVVMPQAILHKFNDAVWHVSQSITANIQAISGGDNKVTLWKESVHGQWMCISDVNKGQGSMSVSLREGQQNEQ</sequence>
<dbReference type="GO" id="GO:0031080">
    <property type="term" value="C:nuclear pore outer ring"/>
    <property type="evidence" value="ECO:0007669"/>
    <property type="project" value="TreeGrafter"/>
</dbReference>
<keyword evidence="7" id="KW-1185">Reference proteome</keyword>
<evidence type="ECO:0000256" key="2">
    <source>
        <dbReference type="ARBA" id="ARBA00022448"/>
    </source>
</evidence>
<dbReference type="SUPFAM" id="SSF50978">
    <property type="entry name" value="WD40 repeat-like"/>
    <property type="match status" value="1"/>
</dbReference>